<protein>
    <recommendedName>
        <fullName evidence="1">Glycosyl transferase family 1 domain-containing protein</fullName>
    </recommendedName>
</protein>
<name>A0A2Z4GFT6_9BACT</name>
<accession>A0A2Z4GFT6</accession>
<dbReference type="GO" id="GO:0016757">
    <property type="term" value="F:glycosyltransferase activity"/>
    <property type="evidence" value="ECO:0007669"/>
    <property type="project" value="InterPro"/>
</dbReference>
<keyword evidence="3" id="KW-1185">Reference proteome</keyword>
<dbReference type="Proteomes" id="UP000249873">
    <property type="component" value="Chromosome"/>
</dbReference>
<dbReference type="PANTHER" id="PTHR12526">
    <property type="entry name" value="GLYCOSYLTRANSFERASE"/>
    <property type="match status" value="1"/>
</dbReference>
<dbReference type="SUPFAM" id="SSF53756">
    <property type="entry name" value="UDP-Glycosyltransferase/glycogen phosphorylase"/>
    <property type="match status" value="1"/>
</dbReference>
<dbReference type="PANTHER" id="PTHR12526:SF630">
    <property type="entry name" value="GLYCOSYLTRANSFERASE"/>
    <property type="match status" value="1"/>
</dbReference>
<dbReference type="Gene3D" id="3.40.50.2000">
    <property type="entry name" value="Glycogen Phosphorylase B"/>
    <property type="match status" value="2"/>
</dbReference>
<organism evidence="2 3">
    <name type="scientific">Arcticibacterium luteifluviistationis</name>
    <dbReference type="NCBI Taxonomy" id="1784714"/>
    <lineage>
        <taxon>Bacteria</taxon>
        <taxon>Pseudomonadati</taxon>
        <taxon>Bacteroidota</taxon>
        <taxon>Cytophagia</taxon>
        <taxon>Cytophagales</taxon>
        <taxon>Leadbetterellaceae</taxon>
        <taxon>Arcticibacterium</taxon>
    </lineage>
</organism>
<dbReference type="Pfam" id="PF00534">
    <property type="entry name" value="Glycos_transf_1"/>
    <property type="match status" value="1"/>
</dbReference>
<dbReference type="OrthoDB" id="596635at2"/>
<dbReference type="EMBL" id="CP029480">
    <property type="protein sequence ID" value="AWV99848.1"/>
    <property type="molecule type" value="Genomic_DNA"/>
</dbReference>
<dbReference type="RefSeq" id="WP_111373216.1">
    <property type="nucleotide sequence ID" value="NZ_CP029480.1"/>
</dbReference>
<sequence>MQKKIKGTILYIGGFELPDKNAAAHRVIANAKAFEKLGFEVVLIGVDKSLKSSSTLLDTKRVFEGFVSYSISYPKSFLQWLSYLSSIDYVKNSQNLSPTHIIAYNFPAIGLIRLITYCRRNEIKIIGDCTEWYQGTGSFVQRTVKSVDVYLRMKVFNFRLDGLIVISKYLNDFYSLKVKNIINIPPLVDLEQKKWPKGVEVNKKEAIEIIYAGSPGAGNKDRIDWLIINLSKLLGTTNCKVRLSIIGITQEEYLKVFKTRRNIENFVKFYGKMEHKEVLKKVNQAHFCLFLREQNRSNNAGFPTKLAEAISCGTPVLANSTSNISQFIQEGKTGFILDVSSYESFATSIMKAFSLTFEEIEKIKNHCLESRMFHFGEYLDEFNSFFNSVSK</sequence>
<dbReference type="AlphaFoldDB" id="A0A2Z4GFT6"/>
<evidence type="ECO:0000313" key="2">
    <source>
        <dbReference type="EMBL" id="AWV99848.1"/>
    </source>
</evidence>
<dbReference type="InterPro" id="IPR001296">
    <property type="entry name" value="Glyco_trans_1"/>
</dbReference>
<evidence type="ECO:0000259" key="1">
    <source>
        <dbReference type="Pfam" id="PF00534"/>
    </source>
</evidence>
<proteinExistence type="predicted"/>
<dbReference type="KEGG" id="als:DJ013_17385"/>
<reference evidence="2 3" key="1">
    <citation type="submission" date="2018-05" db="EMBL/GenBank/DDBJ databases">
        <title>Complete genome sequence of Arcticibacterium luteifluviistationis SM1504T, a cytophagaceae bacterium isolated from Arctic surface seawater.</title>
        <authorList>
            <person name="Li Y."/>
            <person name="Qin Q.-L."/>
        </authorList>
    </citation>
    <scope>NUCLEOTIDE SEQUENCE [LARGE SCALE GENOMIC DNA]</scope>
    <source>
        <strain evidence="2 3">SM1504</strain>
    </source>
</reference>
<gene>
    <name evidence="2" type="ORF">DJ013_17385</name>
</gene>
<feature type="domain" description="Glycosyl transferase family 1" evidence="1">
    <location>
        <begin position="221"/>
        <end position="356"/>
    </location>
</feature>
<evidence type="ECO:0000313" key="3">
    <source>
        <dbReference type="Proteomes" id="UP000249873"/>
    </source>
</evidence>